<dbReference type="Pfam" id="PF00004">
    <property type="entry name" value="AAA"/>
    <property type="match status" value="2"/>
</dbReference>
<evidence type="ECO:0000313" key="5">
    <source>
        <dbReference type="EMBL" id="CAI5746545.1"/>
    </source>
</evidence>
<proteinExistence type="predicted"/>
<dbReference type="InterPro" id="IPR050168">
    <property type="entry name" value="AAA_ATPase_domain"/>
</dbReference>
<evidence type="ECO:0000256" key="1">
    <source>
        <dbReference type="ARBA" id="ARBA00022741"/>
    </source>
</evidence>
<evidence type="ECO:0000259" key="4">
    <source>
        <dbReference type="SMART" id="SM00382"/>
    </source>
</evidence>
<feature type="domain" description="AAA+ ATPase" evidence="4">
    <location>
        <begin position="490"/>
        <end position="646"/>
    </location>
</feature>
<sequence>MLVIVNVSASGSATSIAYVSLATLTSLGATWGSYVSLQCCDTHQARVFRLEIDEKASGGRVRLDHWPSCTIDNKKSLSHCSNVLESEFEVNLTCVIPSNVRVVQYLALAPASDNQPKLALSFVKSLLQSRIMTGETGSITLQRDGLDYGYWSYKAYFRGRSGDKNNQVVTADGGIVTDQTLVLIFPSATFSLAALSHVKRTYQPVGAHARGFRELVAMALWTTSSYEADDRKQAFAVPRSLLLHAPSGAGKTTLVQQIVDELKANLLVFDGGLLASPQLRLEDFFSAALRIQPCVLLLEDLELLFPMTLDETKYKLVCRLVNCLENIQKSDLIRVAVVGAVSVINALHSKVRQLFTEEVFLDVPDKQWTVNLLASLLPPSKLLRREFIVSLAVRYGQRPSNIVSIAQLICTHLPREDSQSISVDSLEAEITAAAREISSSSDGTNTLSSSVLDVSWTDIGGLERVKQNLVEMVVWPLEKPQVFRRMGISPPLGMVLHGPPGTGKTMLAKATAKASGCNFLNLAASDLMKAEIGESEKAITRAFDTARALSPCMIFIDEFQSLFGNRSTAGQTTSRMISQLLMELDALKAVSDDSEVHNRSAASSTMTNIAIGRIFVLAATNSLSAIDPAFLQPGRFENVVYVGLPNPSERKTILEIQRSKMPWSHDVDLTRLVEETDGANAASMIALCQTAAIQAMQRIPSNAPLDEQCIAMTDFVAASTKGNLAFKINRWTYQHW</sequence>
<gene>
    <name evidence="5" type="ORF">PDE001_LOCUS11526</name>
</gene>
<keyword evidence="6" id="KW-1185">Reference proteome</keyword>
<dbReference type="InterPro" id="IPR003959">
    <property type="entry name" value="ATPase_AAA_core"/>
</dbReference>
<dbReference type="PANTHER" id="PTHR23077">
    <property type="entry name" value="AAA-FAMILY ATPASE"/>
    <property type="match status" value="1"/>
</dbReference>
<dbReference type="Proteomes" id="UP001162029">
    <property type="component" value="Unassembled WGS sequence"/>
</dbReference>
<keyword evidence="3" id="KW-0175">Coiled coil</keyword>
<reference evidence="5" key="1">
    <citation type="submission" date="2022-12" db="EMBL/GenBank/DDBJ databases">
        <authorList>
            <person name="Webb A."/>
        </authorList>
    </citation>
    <scope>NUCLEOTIDE SEQUENCE</scope>
    <source>
        <strain evidence="5">Pd1</strain>
    </source>
</reference>
<dbReference type="PANTHER" id="PTHR23077:SF117">
    <property type="entry name" value="AAA+ ATPASE DOMAIN-CONTAINING PROTEIN"/>
    <property type="match status" value="1"/>
</dbReference>
<evidence type="ECO:0000313" key="6">
    <source>
        <dbReference type="Proteomes" id="UP001162029"/>
    </source>
</evidence>
<feature type="domain" description="AAA+ ATPase" evidence="4">
    <location>
        <begin position="237"/>
        <end position="365"/>
    </location>
</feature>
<accession>A0AAV0VF79</accession>
<dbReference type="SMART" id="SM00382">
    <property type="entry name" value="AAA"/>
    <property type="match status" value="2"/>
</dbReference>
<keyword evidence="2" id="KW-0067">ATP-binding</keyword>
<evidence type="ECO:0000256" key="2">
    <source>
        <dbReference type="ARBA" id="ARBA00022840"/>
    </source>
</evidence>
<dbReference type="InterPro" id="IPR027417">
    <property type="entry name" value="P-loop_NTPase"/>
</dbReference>
<dbReference type="SUPFAM" id="SSF52540">
    <property type="entry name" value="P-loop containing nucleoside triphosphate hydrolases"/>
    <property type="match status" value="2"/>
</dbReference>
<dbReference type="FunFam" id="3.40.50.300:FF:001025">
    <property type="entry name" value="ATPase family, AAA domain-containing 2B"/>
    <property type="match status" value="1"/>
</dbReference>
<dbReference type="Gene3D" id="3.40.50.300">
    <property type="entry name" value="P-loop containing nucleotide triphosphate hydrolases"/>
    <property type="match status" value="2"/>
</dbReference>
<evidence type="ECO:0000256" key="3">
    <source>
        <dbReference type="ARBA" id="ARBA00023054"/>
    </source>
</evidence>
<dbReference type="InterPro" id="IPR003593">
    <property type="entry name" value="AAA+_ATPase"/>
</dbReference>
<protein>
    <recommendedName>
        <fullName evidence="4">AAA+ ATPase domain-containing protein</fullName>
    </recommendedName>
</protein>
<dbReference type="GO" id="GO:0016887">
    <property type="term" value="F:ATP hydrolysis activity"/>
    <property type="evidence" value="ECO:0007669"/>
    <property type="project" value="InterPro"/>
</dbReference>
<keyword evidence="1" id="KW-0547">Nucleotide-binding</keyword>
<comment type="caution">
    <text evidence="5">The sequence shown here is derived from an EMBL/GenBank/DDBJ whole genome shotgun (WGS) entry which is preliminary data.</text>
</comment>
<dbReference type="GO" id="GO:0005524">
    <property type="term" value="F:ATP binding"/>
    <property type="evidence" value="ECO:0007669"/>
    <property type="project" value="UniProtKB-KW"/>
</dbReference>
<dbReference type="Gene3D" id="1.10.8.60">
    <property type="match status" value="1"/>
</dbReference>
<name>A0AAV0VF79_9STRA</name>
<dbReference type="AlphaFoldDB" id="A0AAV0VF79"/>
<dbReference type="EMBL" id="CANTFM010002594">
    <property type="protein sequence ID" value="CAI5746545.1"/>
    <property type="molecule type" value="Genomic_DNA"/>
</dbReference>
<organism evidence="5 6">
    <name type="scientific">Peronospora destructor</name>
    <dbReference type="NCBI Taxonomy" id="86335"/>
    <lineage>
        <taxon>Eukaryota</taxon>
        <taxon>Sar</taxon>
        <taxon>Stramenopiles</taxon>
        <taxon>Oomycota</taxon>
        <taxon>Peronosporomycetes</taxon>
        <taxon>Peronosporales</taxon>
        <taxon>Peronosporaceae</taxon>
        <taxon>Peronospora</taxon>
    </lineage>
</organism>